<protein>
    <submittedName>
        <fullName evidence="2">Uncharacterized protein</fullName>
    </submittedName>
</protein>
<dbReference type="EMBL" id="JAUSUV010000005">
    <property type="protein sequence ID" value="MDQ0417181.1"/>
    <property type="molecule type" value="Genomic_DNA"/>
</dbReference>
<dbReference type="RefSeq" id="WP_307252029.1">
    <property type="nucleotide sequence ID" value="NZ_JAUSUV010000005.1"/>
</dbReference>
<accession>A0AAJ1TM35</accession>
<proteinExistence type="predicted"/>
<dbReference type="AlphaFoldDB" id="A0AAJ1TM35"/>
<evidence type="ECO:0000313" key="2">
    <source>
        <dbReference type="EMBL" id="MDQ0417181.1"/>
    </source>
</evidence>
<evidence type="ECO:0000256" key="1">
    <source>
        <dbReference type="SAM" id="MobiDB-lite"/>
    </source>
</evidence>
<name>A0AAJ1TM35_9BACL</name>
<sequence length="58" mass="6492">MSRGMYLPTAQKVSLRGCEKTSPLRLSMLRASGKTRKERSNKLPQNALASKDYAKQAH</sequence>
<organism evidence="2 3">
    <name type="scientific">Croceifilum oryzae</name>
    <dbReference type="NCBI Taxonomy" id="1553429"/>
    <lineage>
        <taxon>Bacteria</taxon>
        <taxon>Bacillati</taxon>
        <taxon>Bacillota</taxon>
        <taxon>Bacilli</taxon>
        <taxon>Bacillales</taxon>
        <taxon>Thermoactinomycetaceae</taxon>
        <taxon>Croceifilum</taxon>
    </lineage>
</organism>
<comment type="caution">
    <text evidence="2">The sequence shown here is derived from an EMBL/GenBank/DDBJ whole genome shotgun (WGS) entry which is preliminary data.</text>
</comment>
<keyword evidence="3" id="KW-1185">Reference proteome</keyword>
<reference evidence="2 3" key="1">
    <citation type="submission" date="2023-07" db="EMBL/GenBank/DDBJ databases">
        <title>Genomic Encyclopedia of Type Strains, Phase IV (KMG-IV): sequencing the most valuable type-strain genomes for metagenomic binning, comparative biology and taxonomic classification.</title>
        <authorList>
            <person name="Goeker M."/>
        </authorList>
    </citation>
    <scope>NUCLEOTIDE SEQUENCE [LARGE SCALE GENOMIC DNA]</scope>
    <source>
        <strain evidence="2 3">DSM 46876</strain>
    </source>
</reference>
<feature type="region of interest" description="Disordered" evidence="1">
    <location>
        <begin position="30"/>
        <end position="58"/>
    </location>
</feature>
<gene>
    <name evidence="2" type="ORF">J2Z48_001353</name>
</gene>
<dbReference type="Proteomes" id="UP001238450">
    <property type="component" value="Unassembled WGS sequence"/>
</dbReference>
<evidence type="ECO:0000313" key="3">
    <source>
        <dbReference type="Proteomes" id="UP001238450"/>
    </source>
</evidence>